<comment type="caution">
    <text evidence="1">The sequence shown here is derived from an EMBL/GenBank/DDBJ whole genome shotgun (WGS) entry which is preliminary data.</text>
</comment>
<sequence length="344" mass="37799">MIDGGRTGEVVDALLADFRFSGVAAVVRVLGLDPQSERRIHALAEAGERLLDLDAEDFDVIAASGVLPHGIVENVRNAQFPRTPNAKQRGSLRSLTPLYQLMLEALDVRWRRREPIHVVVLLHLIAEYLPLLAWEKQLGNAGDPPKLAAFAKVTGSKWGADDRTCDHTSNQRSAAARVVHASRGDVESWTVYLDRFHSRVSEALGRCASHPDGGRPTLEGVCRRPCTLWTQLDEPVRHDLSARVHLARMYAESPAVALRHHAPVGHFFGVPAPNEIADTWKRSWERLIRPWSGDRNPLIAATHATYQEALPGMKALVTAVAGRPVEAGTTLAGIRDAIAQELGR</sequence>
<dbReference type="Proteomes" id="UP001595699">
    <property type="component" value="Unassembled WGS sequence"/>
</dbReference>
<evidence type="ECO:0000313" key="2">
    <source>
        <dbReference type="Proteomes" id="UP001595699"/>
    </source>
</evidence>
<organism evidence="1 2">
    <name type="scientific">Tenggerimyces flavus</name>
    <dbReference type="NCBI Taxonomy" id="1708749"/>
    <lineage>
        <taxon>Bacteria</taxon>
        <taxon>Bacillati</taxon>
        <taxon>Actinomycetota</taxon>
        <taxon>Actinomycetes</taxon>
        <taxon>Propionibacteriales</taxon>
        <taxon>Nocardioidaceae</taxon>
        <taxon>Tenggerimyces</taxon>
    </lineage>
</organism>
<gene>
    <name evidence="1" type="ORF">ACFOUW_08705</name>
</gene>
<keyword evidence="2" id="KW-1185">Reference proteome</keyword>
<evidence type="ECO:0000313" key="1">
    <source>
        <dbReference type="EMBL" id="MFC3760918.1"/>
    </source>
</evidence>
<accession>A0ABV7Y785</accession>
<reference evidence="2" key="1">
    <citation type="journal article" date="2019" name="Int. J. Syst. Evol. Microbiol.">
        <title>The Global Catalogue of Microorganisms (GCM) 10K type strain sequencing project: providing services to taxonomists for standard genome sequencing and annotation.</title>
        <authorList>
            <consortium name="The Broad Institute Genomics Platform"/>
            <consortium name="The Broad Institute Genome Sequencing Center for Infectious Disease"/>
            <person name="Wu L."/>
            <person name="Ma J."/>
        </authorList>
    </citation>
    <scope>NUCLEOTIDE SEQUENCE [LARGE SCALE GENOMIC DNA]</scope>
    <source>
        <strain evidence="2">CGMCC 4.7241</strain>
    </source>
</reference>
<dbReference type="EMBL" id="JBHRZH010000006">
    <property type="protein sequence ID" value="MFC3760918.1"/>
    <property type="molecule type" value="Genomic_DNA"/>
</dbReference>
<proteinExistence type="predicted"/>
<name>A0ABV7Y785_9ACTN</name>
<dbReference type="RefSeq" id="WP_205117151.1">
    <property type="nucleotide sequence ID" value="NZ_JAFBCM010000001.1"/>
</dbReference>
<protein>
    <submittedName>
        <fullName evidence="1">Uncharacterized protein</fullName>
    </submittedName>
</protein>